<keyword evidence="7 9" id="KW-1133">Transmembrane helix</keyword>
<feature type="transmembrane region" description="Helical" evidence="9">
    <location>
        <begin position="12"/>
        <end position="35"/>
    </location>
</feature>
<evidence type="ECO:0000256" key="1">
    <source>
        <dbReference type="ARBA" id="ARBA00004651"/>
    </source>
</evidence>
<dbReference type="InterPro" id="IPR003439">
    <property type="entry name" value="ABC_transporter-like_ATP-bd"/>
</dbReference>
<feature type="domain" description="ABC transmembrane type-1" evidence="11">
    <location>
        <begin position="16"/>
        <end position="310"/>
    </location>
</feature>
<dbReference type="InterPro" id="IPR036640">
    <property type="entry name" value="ABC1_TM_sf"/>
</dbReference>
<dbReference type="SUPFAM" id="SSF90123">
    <property type="entry name" value="ABC transporter transmembrane region"/>
    <property type="match status" value="1"/>
</dbReference>
<keyword evidence="3" id="KW-1003">Cell membrane</keyword>
<keyword evidence="8 9" id="KW-0472">Membrane</keyword>
<dbReference type="Gene3D" id="3.40.50.300">
    <property type="entry name" value="P-loop containing nucleotide triphosphate hydrolases"/>
    <property type="match status" value="1"/>
</dbReference>
<evidence type="ECO:0000256" key="6">
    <source>
        <dbReference type="ARBA" id="ARBA00022840"/>
    </source>
</evidence>
<evidence type="ECO:0000256" key="7">
    <source>
        <dbReference type="ARBA" id="ARBA00022989"/>
    </source>
</evidence>
<dbReference type="Proteomes" id="UP000000269">
    <property type="component" value="Chromosome"/>
</dbReference>
<evidence type="ECO:0000313" key="12">
    <source>
        <dbReference type="EMBL" id="ABW18370.1"/>
    </source>
</evidence>
<feature type="domain" description="ABC transporter" evidence="10">
    <location>
        <begin position="344"/>
        <end position="578"/>
    </location>
</feature>
<feature type="transmembrane region" description="Helical" evidence="9">
    <location>
        <begin position="55"/>
        <end position="76"/>
    </location>
</feature>
<keyword evidence="4 9" id="KW-0812">Transmembrane</keyword>
<dbReference type="AlphaFoldDB" id="A8MEP1"/>
<evidence type="ECO:0000256" key="2">
    <source>
        <dbReference type="ARBA" id="ARBA00022448"/>
    </source>
</evidence>
<dbReference type="EMBL" id="CP000853">
    <property type="protein sequence ID" value="ABW18370.1"/>
    <property type="molecule type" value="Genomic_DNA"/>
</dbReference>
<dbReference type="OrthoDB" id="9762778at2"/>
<evidence type="ECO:0000259" key="10">
    <source>
        <dbReference type="PROSITE" id="PS50893"/>
    </source>
</evidence>
<dbReference type="HOGENOM" id="CLU_000604_84_4_9"/>
<keyword evidence="5" id="KW-0547">Nucleotide-binding</keyword>
<keyword evidence="6" id="KW-0067">ATP-binding</keyword>
<protein>
    <submittedName>
        <fullName evidence="12">ABC transporter related</fullName>
    </submittedName>
</protein>
<dbReference type="eggNOG" id="COG1132">
    <property type="taxonomic scope" value="Bacteria"/>
</dbReference>
<sequence>MKKLYPYIKPYLKFFIASILLLIIYSGFLAAAPMIEGLITTRLKDDVVNIANNVPGAAISFSYIVGILKILLVIYIGNIACNFLSQYLLTIGIQNSMRDLRNEVQKKITRLPISYFDTRTVGDILSIISNDIETISNALQQTLSRVFSAVLSISLAAILMFYIHPTMASIAILILPGSLFIMRFIMKRSSLTFRNQQRALGTLNGYIQERYTGLTEIKLYGKQEESIEQFKKINSNLCENGFKAQFVSGLMSPLISFITYISMVAVIFVGTTFVISGAITIGQLQAFIRYMWQLNEPLEQVTQLSSSIQSAIAASGRVFDFLEAGEEVPERANPCSIQDLRGNVTFENVSFGYTKDHILIKDFNVAVQSGQMVAIVGPTGAGKTTLINLLMRFYDVTSGAIKVDGVNIKDMRRDDLRSIFGMVLQDTWLFNGSIADNIGYGNDHATREDIVNAAKIANVNHFIKTQPDGYDMILNEESSNVSAGEKQLLTIARAFLADPAILILDEATSSVDTRLELMLQTAMKNIMKDRTSFVIAHRLSTIRNADLILVMNNGTIVEQGTHDELILKKGFYENLYMSQFQQQA</sequence>
<dbReference type="Pfam" id="PF00005">
    <property type="entry name" value="ABC_tran"/>
    <property type="match status" value="1"/>
</dbReference>
<dbReference type="STRING" id="350688.Clos_0820"/>
<feature type="transmembrane region" description="Helical" evidence="9">
    <location>
        <begin position="146"/>
        <end position="163"/>
    </location>
</feature>
<evidence type="ECO:0000256" key="5">
    <source>
        <dbReference type="ARBA" id="ARBA00022741"/>
    </source>
</evidence>
<evidence type="ECO:0000256" key="8">
    <source>
        <dbReference type="ARBA" id="ARBA00023136"/>
    </source>
</evidence>
<dbReference type="GO" id="GO:0015421">
    <property type="term" value="F:ABC-type oligopeptide transporter activity"/>
    <property type="evidence" value="ECO:0007669"/>
    <property type="project" value="TreeGrafter"/>
</dbReference>
<dbReference type="InterPro" id="IPR011527">
    <property type="entry name" value="ABC1_TM_dom"/>
</dbReference>
<evidence type="ECO:0000256" key="4">
    <source>
        <dbReference type="ARBA" id="ARBA00022692"/>
    </source>
</evidence>
<evidence type="ECO:0000313" key="13">
    <source>
        <dbReference type="Proteomes" id="UP000000269"/>
    </source>
</evidence>
<dbReference type="PROSITE" id="PS50929">
    <property type="entry name" value="ABC_TM1F"/>
    <property type="match status" value="1"/>
</dbReference>
<evidence type="ECO:0000259" key="11">
    <source>
        <dbReference type="PROSITE" id="PS50929"/>
    </source>
</evidence>
<keyword evidence="2" id="KW-0813">Transport</keyword>
<evidence type="ECO:0000256" key="9">
    <source>
        <dbReference type="SAM" id="Phobius"/>
    </source>
</evidence>
<dbReference type="GO" id="GO:0005886">
    <property type="term" value="C:plasma membrane"/>
    <property type="evidence" value="ECO:0007669"/>
    <property type="project" value="UniProtKB-SubCell"/>
</dbReference>
<dbReference type="SUPFAM" id="SSF52540">
    <property type="entry name" value="P-loop containing nucleoside triphosphate hydrolases"/>
    <property type="match status" value="1"/>
</dbReference>
<keyword evidence="13" id="KW-1185">Reference proteome</keyword>
<dbReference type="GO" id="GO:0016887">
    <property type="term" value="F:ATP hydrolysis activity"/>
    <property type="evidence" value="ECO:0007669"/>
    <property type="project" value="InterPro"/>
</dbReference>
<dbReference type="Gene3D" id="1.20.1560.10">
    <property type="entry name" value="ABC transporter type 1, transmembrane domain"/>
    <property type="match status" value="1"/>
</dbReference>
<feature type="transmembrane region" description="Helical" evidence="9">
    <location>
        <begin position="257"/>
        <end position="279"/>
    </location>
</feature>
<dbReference type="InterPro" id="IPR003593">
    <property type="entry name" value="AAA+_ATPase"/>
</dbReference>
<dbReference type="InterPro" id="IPR039421">
    <property type="entry name" value="Type_1_exporter"/>
</dbReference>
<dbReference type="InterPro" id="IPR017871">
    <property type="entry name" value="ABC_transporter-like_CS"/>
</dbReference>
<dbReference type="CDD" id="cd03254">
    <property type="entry name" value="ABCC_Glucan_exporter_like"/>
    <property type="match status" value="1"/>
</dbReference>
<gene>
    <name evidence="12" type="ordered locus">Clos_0820</name>
</gene>
<proteinExistence type="predicted"/>
<dbReference type="PANTHER" id="PTHR43394:SF1">
    <property type="entry name" value="ATP-BINDING CASSETTE SUB-FAMILY B MEMBER 10, MITOCHONDRIAL"/>
    <property type="match status" value="1"/>
</dbReference>
<accession>A8MEP1</accession>
<name>A8MEP1_ALKOO</name>
<dbReference type="KEGG" id="aoe:Clos_0820"/>
<dbReference type="PROSITE" id="PS00211">
    <property type="entry name" value="ABC_TRANSPORTER_1"/>
    <property type="match status" value="1"/>
</dbReference>
<dbReference type="SMART" id="SM00382">
    <property type="entry name" value="AAA"/>
    <property type="match status" value="1"/>
</dbReference>
<comment type="subcellular location">
    <subcellularLocation>
        <location evidence="1">Cell membrane</location>
        <topology evidence="1">Multi-pass membrane protein</topology>
    </subcellularLocation>
</comment>
<dbReference type="FunFam" id="3.40.50.300:FF:000287">
    <property type="entry name" value="Multidrug ABC transporter ATP-binding protein"/>
    <property type="match status" value="1"/>
</dbReference>
<dbReference type="InterPro" id="IPR027417">
    <property type="entry name" value="P-loop_NTPase"/>
</dbReference>
<dbReference type="RefSeq" id="WP_012158682.1">
    <property type="nucleotide sequence ID" value="NC_009922.1"/>
</dbReference>
<dbReference type="GO" id="GO:0005524">
    <property type="term" value="F:ATP binding"/>
    <property type="evidence" value="ECO:0007669"/>
    <property type="project" value="UniProtKB-KW"/>
</dbReference>
<dbReference type="FunFam" id="1.20.1560.10:FF:000011">
    <property type="entry name" value="Multidrug ABC transporter ATP-binding protein"/>
    <property type="match status" value="1"/>
</dbReference>
<evidence type="ECO:0000256" key="3">
    <source>
        <dbReference type="ARBA" id="ARBA00022475"/>
    </source>
</evidence>
<dbReference type="Pfam" id="PF00664">
    <property type="entry name" value="ABC_membrane"/>
    <property type="match status" value="1"/>
</dbReference>
<dbReference type="CDD" id="cd18547">
    <property type="entry name" value="ABC_6TM_Tm288_like"/>
    <property type="match status" value="1"/>
</dbReference>
<feature type="transmembrane region" description="Helical" evidence="9">
    <location>
        <begin position="169"/>
        <end position="186"/>
    </location>
</feature>
<organism evidence="12 13">
    <name type="scientific">Alkaliphilus oremlandii (strain OhILAs)</name>
    <name type="common">Clostridium oremlandii (strain OhILAs)</name>
    <dbReference type="NCBI Taxonomy" id="350688"/>
    <lineage>
        <taxon>Bacteria</taxon>
        <taxon>Bacillati</taxon>
        <taxon>Bacillota</taxon>
        <taxon>Clostridia</taxon>
        <taxon>Peptostreptococcales</taxon>
        <taxon>Natronincolaceae</taxon>
        <taxon>Alkaliphilus</taxon>
    </lineage>
</organism>
<dbReference type="PROSITE" id="PS50893">
    <property type="entry name" value="ABC_TRANSPORTER_2"/>
    <property type="match status" value="1"/>
</dbReference>
<dbReference type="PANTHER" id="PTHR43394">
    <property type="entry name" value="ATP-DEPENDENT PERMEASE MDL1, MITOCHONDRIAL"/>
    <property type="match status" value="1"/>
</dbReference>
<reference evidence="13" key="1">
    <citation type="submission" date="2007-10" db="EMBL/GenBank/DDBJ databases">
        <title>Complete genome of Alkaliphilus oremlandii OhILAs.</title>
        <authorList>
            <person name="Copeland A."/>
            <person name="Lucas S."/>
            <person name="Lapidus A."/>
            <person name="Barry K."/>
            <person name="Detter J.C."/>
            <person name="Glavina del Rio T."/>
            <person name="Hammon N."/>
            <person name="Israni S."/>
            <person name="Dalin E."/>
            <person name="Tice H."/>
            <person name="Pitluck S."/>
            <person name="Chain P."/>
            <person name="Malfatti S."/>
            <person name="Shin M."/>
            <person name="Vergez L."/>
            <person name="Schmutz J."/>
            <person name="Larimer F."/>
            <person name="Land M."/>
            <person name="Hauser L."/>
            <person name="Kyrpides N."/>
            <person name="Mikhailova N."/>
            <person name="Stolz J.F."/>
            <person name="Dawson A."/>
            <person name="Fisher E."/>
            <person name="Crable B."/>
            <person name="Perera E."/>
            <person name="Lisak J."/>
            <person name="Ranganathan M."/>
            <person name="Basu P."/>
            <person name="Richardson P."/>
        </authorList>
    </citation>
    <scope>NUCLEOTIDE SEQUENCE [LARGE SCALE GENOMIC DNA]</scope>
    <source>
        <strain evidence="13">OhILAs</strain>
    </source>
</reference>